<evidence type="ECO:0000256" key="1">
    <source>
        <dbReference type="SAM" id="Phobius"/>
    </source>
</evidence>
<keyword evidence="1" id="KW-0812">Transmembrane</keyword>
<dbReference type="AlphaFoldDB" id="A0A5M9JIU1"/>
<keyword evidence="3" id="KW-1185">Reference proteome</keyword>
<comment type="caution">
    <text evidence="2">The sequence shown here is derived from an EMBL/GenBank/DDBJ whole genome shotgun (WGS) entry which is preliminary data.</text>
</comment>
<name>A0A5M9JIU1_MONFR</name>
<dbReference type="Proteomes" id="UP000322873">
    <property type="component" value="Unassembled WGS sequence"/>
</dbReference>
<protein>
    <submittedName>
        <fullName evidence="2">Uncharacterized protein</fullName>
    </submittedName>
</protein>
<accession>A0A5M9JIU1</accession>
<feature type="transmembrane region" description="Helical" evidence="1">
    <location>
        <begin position="58"/>
        <end position="84"/>
    </location>
</feature>
<evidence type="ECO:0000313" key="2">
    <source>
        <dbReference type="EMBL" id="KAA8568570.1"/>
    </source>
</evidence>
<reference evidence="2 3" key="1">
    <citation type="submission" date="2019-06" db="EMBL/GenBank/DDBJ databases">
        <title>Genome Sequence of the Brown Rot Fungal Pathogen Monilinia fructicola.</title>
        <authorList>
            <person name="De Miccolis Angelini R.M."/>
            <person name="Landi L."/>
            <person name="Abate D."/>
            <person name="Pollastro S."/>
            <person name="Romanazzi G."/>
            <person name="Faretra F."/>
        </authorList>
    </citation>
    <scope>NUCLEOTIDE SEQUENCE [LARGE SCALE GENOMIC DNA]</scope>
    <source>
        <strain evidence="2 3">Mfrc123</strain>
    </source>
</reference>
<gene>
    <name evidence="2" type="ORF">EYC84_007588</name>
</gene>
<keyword evidence="1" id="KW-1133">Transmembrane helix</keyword>
<proteinExistence type="predicted"/>
<dbReference type="EMBL" id="VICG01000009">
    <property type="protein sequence ID" value="KAA8568570.1"/>
    <property type="molecule type" value="Genomic_DNA"/>
</dbReference>
<sequence length="85" mass="8907">MGNLMMAVVDSCLGNGGSAGLLPRGGLVCFGSERAYGLRWAGLGSNGRRRCLGCYYRAWRALIGMCAGTVIVVVMAIVIVVVLLL</sequence>
<keyword evidence="1" id="KW-0472">Membrane</keyword>
<evidence type="ECO:0000313" key="3">
    <source>
        <dbReference type="Proteomes" id="UP000322873"/>
    </source>
</evidence>
<organism evidence="2 3">
    <name type="scientific">Monilinia fructicola</name>
    <name type="common">Brown rot fungus</name>
    <name type="synonym">Ciboria fructicola</name>
    <dbReference type="NCBI Taxonomy" id="38448"/>
    <lineage>
        <taxon>Eukaryota</taxon>
        <taxon>Fungi</taxon>
        <taxon>Dikarya</taxon>
        <taxon>Ascomycota</taxon>
        <taxon>Pezizomycotina</taxon>
        <taxon>Leotiomycetes</taxon>
        <taxon>Helotiales</taxon>
        <taxon>Sclerotiniaceae</taxon>
        <taxon>Monilinia</taxon>
    </lineage>
</organism>